<evidence type="ECO:0000313" key="1">
    <source>
        <dbReference type="EMBL" id="KAI8429740.1"/>
    </source>
</evidence>
<reference evidence="1 2" key="1">
    <citation type="journal article" date="2022" name="Genome Biol. Evol.">
        <title>The Spruce Budworm Genome: Reconstructing the Evolutionary History of Antifreeze Proteins.</title>
        <authorList>
            <person name="Beliveau C."/>
            <person name="Gagne P."/>
            <person name="Picq S."/>
            <person name="Vernygora O."/>
            <person name="Keeling C.I."/>
            <person name="Pinkney K."/>
            <person name="Doucet D."/>
            <person name="Wen F."/>
            <person name="Johnston J.S."/>
            <person name="Maaroufi H."/>
            <person name="Boyle B."/>
            <person name="Laroche J."/>
            <person name="Dewar K."/>
            <person name="Juretic N."/>
            <person name="Blackburn G."/>
            <person name="Nisole A."/>
            <person name="Brunet B."/>
            <person name="Brandao M."/>
            <person name="Lumley L."/>
            <person name="Duan J."/>
            <person name="Quan G."/>
            <person name="Lucarotti C.J."/>
            <person name="Roe A.D."/>
            <person name="Sperling F.A.H."/>
            <person name="Levesque R.C."/>
            <person name="Cusson M."/>
        </authorList>
    </citation>
    <scope>NUCLEOTIDE SEQUENCE [LARGE SCALE GENOMIC DNA]</scope>
    <source>
        <strain evidence="1">Glfc:IPQL:Cfum</strain>
    </source>
</reference>
<dbReference type="Proteomes" id="UP001064048">
    <property type="component" value="Chromosome Z"/>
</dbReference>
<dbReference type="EMBL" id="CM046131">
    <property type="protein sequence ID" value="KAI8429740.1"/>
    <property type="molecule type" value="Genomic_DNA"/>
</dbReference>
<sequence>MTSPRRSKKSGAQCSIQNLDWDSCSADTGTVKRRSSCPESSERRDQDAILEVLTPSDSSSATSRVGDCDNTDSLEQVEQRISCIINENRSSQSNSESSDIDIVIDNILANPDENDLFTSTPFQPFISDRSKTFIKVQGASSAKEKCEAISFESPSDIKNRAKRLKTPTPVKKLKTFDVVKNTSKFSKETIKLEDKSSVLPIYKSTIQDSQVDLSLNIQKKKVVSKLKLPFSPVKTMEKQKINFFQSKSSLQNKPSPLLSSPVRRTISNEYVRLKFTNDTVVRRTIDGKSVPKITPKIQSIIPESPVDSEDPFLNLSPNKKYTVTVNNRVRCDKDNYVIFDPATGFKPEEQSKSRIPVKSPTGEKSRIPLKSPLGEGSRMVTRKSVNVSDTDSGILSPNSPVETSDETPAYYANAAAFSETAKKCAADLDIKILDPGLAKKAVEQIKEVFVGRRMLRRFHPAKRIRPPWIDVPLLGKSLSPMSFISPDPKQPKASRLKKTSFKVPEPCEFYNKATPFVQRTLLFVADEHSGPKPSGSDSNETFDTQNASESVASTSKVAEEQEKSPKKSSFFFSPSKSCKIHGRSFFRLQTSPKKSKTEATSDATSGAGAAGLISYAPGWSLKGEHLMKWQASGKTTVEWHIVFIIQVVKSNRDEGELNVLPMTAFLDAHSKMQSIEINPQPVVGPCARSARIATTIFLANPAVKQQCLHCCVSAWRGTFHIGAFPPIMCEDVCSTSLVETVERSEASIRQVSKLCSHQRLHRAEKQAVAKRSLMWGVSAVAKRGAGRTESSPGPK</sequence>
<comment type="caution">
    <text evidence="1">The sequence shown here is derived from an EMBL/GenBank/DDBJ whole genome shotgun (WGS) entry which is preliminary data.</text>
</comment>
<keyword evidence="2" id="KW-1185">Reference proteome</keyword>
<organism evidence="1 2">
    <name type="scientific">Choristoneura fumiferana</name>
    <name type="common">Spruce budworm moth</name>
    <name type="synonym">Archips fumiferana</name>
    <dbReference type="NCBI Taxonomy" id="7141"/>
    <lineage>
        <taxon>Eukaryota</taxon>
        <taxon>Metazoa</taxon>
        <taxon>Ecdysozoa</taxon>
        <taxon>Arthropoda</taxon>
        <taxon>Hexapoda</taxon>
        <taxon>Insecta</taxon>
        <taxon>Pterygota</taxon>
        <taxon>Neoptera</taxon>
        <taxon>Endopterygota</taxon>
        <taxon>Lepidoptera</taxon>
        <taxon>Glossata</taxon>
        <taxon>Ditrysia</taxon>
        <taxon>Tortricoidea</taxon>
        <taxon>Tortricidae</taxon>
        <taxon>Tortricinae</taxon>
        <taxon>Choristoneura</taxon>
    </lineage>
</organism>
<accession>A0ACC0K0M6</accession>
<evidence type="ECO:0000313" key="2">
    <source>
        <dbReference type="Proteomes" id="UP001064048"/>
    </source>
</evidence>
<protein>
    <submittedName>
        <fullName evidence="1">Uncharacterized protein</fullName>
    </submittedName>
</protein>
<gene>
    <name evidence="1" type="ORF">MSG28_000294</name>
</gene>
<proteinExistence type="predicted"/>
<name>A0ACC0K0M6_CHOFU</name>